<dbReference type="InterPro" id="IPR003439">
    <property type="entry name" value="ABC_transporter-like_ATP-bd"/>
</dbReference>
<evidence type="ECO:0000259" key="4">
    <source>
        <dbReference type="PROSITE" id="PS50893"/>
    </source>
</evidence>
<proteinExistence type="predicted"/>
<feature type="domain" description="ABC transporter" evidence="4">
    <location>
        <begin position="5"/>
        <end position="238"/>
    </location>
</feature>
<dbReference type="EMBL" id="FUWM01000003">
    <property type="protein sequence ID" value="SJZ30803.1"/>
    <property type="molecule type" value="Genomic_DNA"/>
</dbReference>
<keyword evidence="2" id="KW-0547">Nucleotide-binding</keyword>
<dbReference type="SMART" id="SM00382">
    <property type="entry name" value="AAA"/>
    <property type="match status" value="1"/>
</dbReference>
<dbReference type="CDD" id="cd03293">
    <property type="entry name" value="ABC_NrtD_SsuB_transporters"/>
    <property type="match status" value="1"/>
</dbReference>
<evidence type="ECO:0000256" key="3">
    <source>
        <dbReference type="ARBA" id="ARBA00022840"/>
    </source>
</evidence>
<dbReference type="PANTHER" id="PTHR42788">
    <property type="entry name" value="TAURINE IMPORT ATP-BINDING PROTEIN-RELATED"/>
    <property type="match status" value="1"/>
</dbReference>
<dbReference type="GO" id="GO:0016887">
    <property type="term" value="F:ATP hydrolysis activity"/>
    <property type="evidence" value="ECO:0007669"/>
    <property type="project" value="InterPro"/>
</dbReference>
<dbReference type="InterPro" id="IPR003593">
    <property type="entry name" value="AAA+_ATPase"/>
</dbReference>
<dbReference type="STRING" id="142842.SAMN02745118_00122"/>
<evidence type="ECO:0000256" key="2">
    <source>
        <dbReference type="ARBA" id="ARBA00022741"/>
    </source>
</evidence>
<dbReference type="RefSeq" id="WP_078808658.1">
    <property type="nucleotide sequence ID" value="NZ_FUWM01000003.1"/>
</dbReference>
<evidence type="ECO:0000256" key="1">
    <source>
        <dbReference type="ARBA" id="ARBA00022448"/>
    </source>
</evidence>
<sequence length="255" mass="28404">MTQPVTIKNITKEFTDKETEKNILALNNINLEIEKGEFVCIIGASGCGKSTLLNLIAGFLEQTTGHISVGNNIVKEPGPDRGVVFQEYTLFPWLNVIKNVTFGLNELDLTTNEKEVIGKKYLSLVGLEKFAQAYPHELSGGMKQRVAIARVLAMDCEILLMDEPFGALDAQTRQMLQQELLEIWGQEKKTVVFVTHNVDEAVYLADRVVVLSSHPGRIKADIKINLSRPRDRLSNKVAEIKRELLGHLMGDDMGA</sequence>
<evidence type="ECO:0000313" key="5">
    <source>
        <dbReference type="EMBL" id="SJZ30803.1"/>
    </source>
</evidence>
<dbReference type="Gene3D" id="3.40.50.300">
    <property type="entry name" value="P-loop containing nucleotide triphosphate hydrolases"/>
    <property type="match status" value="1"/>
</dbReference>
<dbReference type="PANTHER" id="PTHR42788:SF13">
    <property type="entry name" value="ALIPHATIC SULFONATES IMPORT ATP-BINDING PROTEIN SSUB"/>
    <property type="match status" value="1"/>
</dbReference>
<reference evidence="6" key="1">
    <citation type="submission" date="2017-02" db="EMBL/GenBank/DDBJ databases">
        <authorList>
            <person name="Varghese N."/>
            <person name="Submissions S."/>
        </authorList>
    </citation>
    <scope>NUCLEOTIDE SEQUENCE [LARGE SCALE GENOMIC DNA]</scope>
    <source>
        <strain evidence="6">ATCC BAA-73</strain>
    </source>
</reference>
<evidence type="ECO:0000313" key="6">
    <source>
        <dbReference type="Proteomes" id="UP000190625"/>
    </source>
</evidence>
<dbReference type="AlphaFoldDB" id="A0A1T4JL25"/>
<dbReference type="GO" id="GO:0005524">
    <property type="term" value="F:ATP binding"/>
    <property type="evidence" value="ECO:0007669"/>
    <property type="project" value="UniProtKB-KW"/>
</dbReference>
<gene>
    <name evidence="5" type="ORF">SAMN02745118_00122</name>
</gene>
<organism evidence="5 6">
    <name type="scientific">Selenihalanaerobacter shriftii</name>
    <dbReference type="NCBI Taxonomy" id="142842"/>
    <lineage>
        <taxon>Bacteria</taxon>
        <taxon>Bacillati</taxon>
        <taxon>Bacillota</taxon>
        <taxon>Clostridia</taxon>
        <taxon>Halanaerobiales</taxon>
        <taxon>Halobacteroidaceae</taxon>
        <taxon>Selenihalanaerobacter</taxon>
    </lineage>
</organism>
<dbReference type="PROSITE" id="PS50893">
    <property type="entry name" value="ABC_TRANSPORTER_2"/>
    <property type="match status" value="1"/>
</dbReference>
<dbReference type="InterPro" id="IPR017871">
    <property type="entry name" value="ABC_transporter-like_CS"/>
</dbReference>
<keyword evidence="6" id="KW-1185">Reference proteome</keyword>
<dbReference type="Pfam" id="PF00005">
    <property type="entry name" value="ABC_tran"/>
    <property type="match status" value="1"/>
</dbReference>
<name>A0A1T4JL25_9FIRM</name>
<accession>A0A1T4JL25</accession>
<protein>
    <submittedName>
        <fullName evidence="5">NitT/TauT family transport system ATP-binding protein</fullName>
    </submittedName>
</protein>
<dbReference type="InterPro" id="IPR050166">
    <property type="entry name" value="ABC_transporter_ATP-bind"/>
</dbReference>
<dbReference type="Proteomes" id="UP000190625">
    <property type="component" value="Unassembled WGS sequence"/>
</dbReference>
<dbReference type="PROSITE" id="PS00211">
    <property type="entry name" value="ABC_TRANSPORTER_1"/>
    <property type="match status" value="1"/>
</dbReference>
<keyword evidence="1" id="KW-0813">Transport</keyword>
<dbReference type="SUPFAM" id="SSF52540">
    <property type="entry name" value="P-loop containing nucleoside triphosphate hydrolases"/>
    <property type="match status" value="1"/>
</dbReference>
<keyword evidence="3 5" id="KW-0067">ATP-binding</keyword>
<dbReference type="OrthoDB" id="9801958at2"/>
<dbReference type="InterPro" id="IPR027417">
    <property type="entry name" value="P-loop_NTPase"/>
</dbReference>